<dbReference type="PANTHER" id="PTHR32305">
    <property type="match status" value="1"/>
</dbReference>
<comment type="caution">
    <text evidence="1">The sequence shown here is derived from an EMBL/GenBank/DDBJ whole genome shotgun (WGS) entry which is preliminary data.</text>
</comment>
<dbReference type="Gene3D" id="2.180.10.10">
    <property type="entry name" value="RHS repeat-associated core"/>
    <property type="match status" value="1"/>
</dbReference>
<dbReference type="PANTHER" id="PTHR32305:SF15">
    <property type="entry name" value="PROTEIN RHSA-RELATED"/>
    <property type="match status" value="1"/>
</dbReference>
<dbReference type="OrthoDB" id="2972467at2"/>
<gene>
    <name evidence="1" type="ORF">FRY97_21600</name>
</gene>
<protein>
    <submittedName>
        <fullName evidence="1">RHS repeat-associated core domain-containing protein</fullName>
    </submittedName>
</protein>
<sequence length="300" mass="33307">MQRLWYYPFGLQLQGIGRDEPAPAHLYRYNGKAWDPASGLSDYGARWYDAGSGRWSGVDPLAAEYAGWSPYNYVMGNPIINIDPDGRSVENTIFVDSDGNELYRSEDNLDDAVVVVNDIGGFKANLGLTGGKTDGHIQSLRGYGESYYTDQLGNLWDMGEATKYGGGEGGYEGYRLLGEGWSPEMSVRLAPDGEGGMVADWGWLKDHEDPTTNINAILDDQTLVHTHPVNKGLEQKEKIGWSKVKFPSGHGDGGPPSDWDYGQIPSLGMKGRFNVAVSRDNYHFYNENSTFSVPRNFFRY</sequence>
<evidence type="ECO:0000313" key="1">
    <source>
        <dbReference type="EMBL" id="TXB58404.1"/>
    </source>
</evidence>
<reference evidence="1 2" key="1">
    <citation type="submission" date="2019-08" db="EMBL/GenBank/DDBJ databases">
        <title>Genome of Phaeodactylibacter luteus.</title>
        <authorList>
            <person name="Bowman J.P."/>
        </authorList>
    </citation>
    <scope>NUCLEOTIDE SEQUENCE [LARGE SCALE GENOMIC DNA]</scope>
    <source>
        <strain evidence="1 2">KCTC 42180</strain>
    </source>
</reference>
<proteinExistence type="predicted"/>
<dbReference type="AlphaFoldDB" id="A0A5C6RGB4"/>
<dbReference type="InterPro" id="IPR050708">
    <property type="entry name" value="T6SS_VgrG/RHS"/>
</dbReference>
<dbReference type="InterPro" id="IPR022385">
    <property type="entry name" value="Rhs_assc_core"/>
</dbReference>
<keyword evidence="2" id="KW-1185">Reference proteome</keyword>
<dbReference type="NCBIfam" id="TIGR03696">
    <property type="entry name" value="Rhs_assc_core"/>
    <property type="match status" value="1"/>
</dbReference>
<name>A0A5C6RGB4_9BACT</name>
<evidence type="ECO:0000313" key="2">
    <source>
        <dbReference type="Proteomes" id="UP000321580"/>
    </source>
</evidence>
<dbReference type="RefSeq" id="WP_147169701.1">
    <property type="nucleotide sequence ID" value="NZ_VOOR01000112.1"/>
</dbReference>
<dbReference type="EMBL" id="VOOR01000112">
    <property type="protein sequence ID" value="TXB58404.1"/>
    <property type="molecule type" value="Genomic_DNA"/>
</dbReference>
<dbReference type="Proteomes" id="UP000321580">
    <property type="component" value="Unassembled WGS sequence"/>
</dbReference>
<accession>A0A5C6RGB4</accession>
<organism evidence="1 2">
    <name type="scientific">Phaeodactylibacter luteus</name>
    <dbReference type="NCBI Taxonomy" id="1564516"/>
    <lineage>
        <taxon>Bacteria</taxon>
        <taxon>Pseudomonadati</taxon>
        <taxon>Bacteroidota</taxon>
        <taxon>Saprospiria</taxon>
        <taxon>Saprospirales</taxon>
        <taxon>Haliscomenobacteraceae</taxon>
        <taxon>Phaeodactylibacter</taxon>
    </lineage>
</organism>